<protein>
    <submittedName>
        <fullName evidence="1">Uncharacterized protein</fullName>
    </submittedName>
</protein>
<reference evidence="1" key="1">
    <citation type="submission" date="2016-08" db="EMBL/GenBank/DDBJ databases">
        <authorList>
            <person name="Ngugi D.K."/>
            <person name="Miyake S."/>
            <person name="Stingl U."/>
        </authorList>
    </citation>
    <scope>NUCLEOTIDE SEQUENCE</scope>
    <source>
        <strain evidence="1">SCG-B11WGA-EpuloA1</strain>
    </source>
</reference>
<gene>
    <name evidence="1" type="ORF">AN396_10975</name>
</gene>
<evidence type="ECO:0000313" key="1">
    <source>
        <dbReference type="EMBL" id="ONI38374.1"/>
    </source>
</evidence>
<dbReference type="EMBL" id="LJDB01000089">
    <property type="protein sequence ID" value="ONI38374.1"/>
    <property type="molecule type" value="Genomic_DNA"/>
</dbReference>
<dbReference type="Proteomes" id="UP000188605">
    <property type="component" value="Unassembled WGS sequence"/>
</dbReference>
<accession>A0ACC8X8Q1</accession>
<organism evidence="1 2">
    <name type="scientific">Candidatus Epulonipiscium fishelsonii</name>
    <dbReference type="NCBI Taxonomy" id="77094"/>
    <lineage>
        <taxon>Bacteria</taxon>
        <taxon>Bacillati</taxon>
        <taxon>Bacillota</taxon>
        <taxon>Clostridia</taxon>
        <taxon>Lachnospirales</taxon>
        <taxon>Lachnospiraceae</taxon>
        <taxon>Candidatus Epulonipiscium</taxon>
    </lineage>
</organism>
<proteinExistence type="predicted"/>
<sequence length="479" mass="51648">MNKKVNMQSFNLLLGPVLFAISFVGLAGIFGKDGAAAIGIAIWMIVWWTTAAASIAVTSMVPVVINAFIPIIPMSSALSQFSSETIVMLFGANLLTLAWGPTGLGNRLALGALRIVGPSVRQQMVVWFVVTGIFSALLPNTAVATMFMPVAIAMLVFLGHENIAKSDLAPPILLAICYGSVLGGGMTPLGGGMNPMAIAIIQDYTGQEFMYTEWIFRMVPYVVLVSIFVIIAMIAMPLKIKKIEGTKEYFKSQYNELGTIKRGEGICLILFITALVLMFTRSYYAAILPNFTTGLSLLFLGFITFFIKDENDKPIMTWEYASHNAMWGLLFLIAGGAVMANMLTATGAVAVVAELVKGMSLTGGMMTIFIFTFISYNLAEFTAQTTASTLCIPLVLSVTAAFGLLPTPYIFITCMAFSGSFLVPAGIRAIAMGYGLQVGDILKRGSVVYVVFLAATTVIGYLLMEYWPYFSQLPGIPIQ</sequence>
<name>A0ACC8X8Q1_9FIRM</name>
<evidence type="ECO:0000313" key="2">
    <source>
        <dbReference type="Proteomes" id="UP000188605"/>
    </source>
</evidence>
<keyword evidence="2" id="KW-1185">Reference proteome</keyword>
<comment type="caution">
    <text evidence="1">The sequence shown here is derived from an EMBL/GenBank/DDBJ whole genome shotgun (WGS) entry which is preliminary data.</text>
</comment>